<dbReference type="PANTHER" id="PTHR38767:SF1">
    <property type="entry name" value="DNA POLYMERASE III SUBUNIT CHI"/>
    <property type="match status" value="1"/>
</dbReference>
<dbReference type="EMBL" id="SACQ01000006">
    <property type="protein sequence ID" value="RVU30092.1"/>
    <property type="molecule type" value="Genomic_DNA"/>
</dbReference>
<dbReference type="AlphaFoldDB" id="A0A437Q6E9"/>
<dbReference type="GO" id="GO:0003887">
    <property type="term" value="F:DNA-directed DNA polymerase activity"/>
    <property type="evidence" value="ECO:0007669"/>
    <property type="project" value="InterPro"/>
</dbReference>
<name>A0A437Q6E9_9GAMM</name>
<evidence type="ECO:0000313" key="1">
    <source>
        <dbReference type="EMBL" id="RVU30092.1"/>
    </source>
</evidence>
<comment type="caution">
    <text evidence="1">The sequence shown here is derived from an EMBL/GenBank/DDBJ whole genome shotgun (WGS) entry which is preliminary data.</text>
</comment>
<dbReference type="GO" id="GO:0003677">
    <property type="term" value="F:DNA binding"/>
    <property type="evidence" value="ECO:0007669"/>
    <property type="project" value="InterPro"/>
</dbReference>
<accession>A0A437Q6E9</accession>
<evidence type="ECO:0000313" key="2">
    <source>
        <dbReference type="Proteomes" id="UP000282818"/>
    </source>
</evidence>
<dbReference type="RefSeq" id="WP_127694877.1">
    <property type="nucleotide sequence ID" value="NZ_SACQ01000006.1"/>
</dbReference>
<protein>
    <submittedName>
        <fullName evidence="1">DNA polymerase III subunit chi</fullName>
    </submittedName>
</protein>
<dbReference type="GO" id="GO:0032298">
    <property type="term" value="P:positive regulation of DNA-templated DNA replication initiation"/>
    <property type="evidence" value="ECO:0007669"/>
    <property type="project" value="TreeGrafter"/>
</dbReference>
<dbReference type="Gene3D" id="3.40.50.10110">
    <property type="entry name" value="DNA polymerase III subunit chi"/>
    <property type="match status" value="1"/>
</dbReference>
<sequence length="144" mass="16457">MPQADFYILPSTDTDSRYQFLTRLCGRALAAGHKLYIHTASQQMAEEVSNWLWRAESEAFLPNSLASDTLLAPIRLGWDLPHLPTQPDMLVNLASGYLDHTEQFARIAEVVVQEPTILADTRQRFKRYQAVGIQPSMHDMRKRT</sequence>
<keyword evidence="2" id="KW-1185">Reference proteome</keyword>
<reference evidence="1 2" key="1">
    <citation type="submission" date="2019-01" db="EMBL/GenBank/DDBJ databases">
        <authorList>
            <person name="Chen W.-M."/>
        </authorList>
    </citation>
    <scope>NUCLEOTIDE SEQUENCE [LARGE SCALE GENOMIC DNA]</scope>
    <source>
        <strain evidence="1 2">HPM-16</strain>
    </source>
</reference>
<dbReference type="Pfam" id="PF04364">
    <property type="entry name" value="DNA_pol3_chi"/>
    <property type="match status" value="1"/>
</dbReference>
<organism evidence="1 2">
    <name type="scientific">Neptunomonas marina</name>
    <dbReference type="NCBI Taxonomy" id="1815562"/>
    <lineage>
        <taxon>Bacteria</taxon>
        <taxon>Pseudomonadati</taxon>
        <taxon>Pseudomonadota</taxon>
        <taxon>Gammaproteobacteria</taxon>
        <taxon>Oceanospirillales</taxon>
        <taxon>Oceanospirillaceae</taxon>
        <taxon>Neptunomonas</taxon>
    </lineage>
</organism>
<dbReference type="SUPFAM" id="SSF102400">
    <property type="entry name" value="DNA polymerase III chi subunit"/>
    <property type="match status" value="1"/>
</dbReference>
<dbReference type="GO" id="GO:0006260">
    <property type="term" value="P:DNA replication"/>
    <property type="evidence" value="ECO:0007669"/>
    <property type="project" value="InterPro"/>
</dbReference>
<dbReference type="Proteomes" id="UP000282818">
    <property type="component" value="Unassembled WGS sequence"/>
</dbReference>
<dbReference type="InterPro" id="IPR036768">
    <property type="entry name" value="PolIII_chi_sf"/>
</dbReference>
<proteinExistence type="predicted"/>
<gene>
    <name evidence="1" type="ORF">EOE65_13665</name>
</gene>
<dbReference type="InterPro" id="IPR007459">
    <property type="entry name" value="DNA_pol3_chi"/>
</dbReference>
<dbReference type="PANTHER" id="PTHR38767">
    <property type="entry name" value="DNA POLYMERASE III SUBUNIT CHI"/>
    <property type="match status" value="1"/>
</dbReference>